<evidence type="ECO:0000313" key="1">
    <source>
        <dbReference type="EMBL" id="MDQ7247968.1"/>
    </source>
</evidence>
<gene>
    <name evidence="1" type="ORF">Q8A70_09840</name>
</gene>
<dbReference type="EMBL" id="JAUYVI010000003">
    <property type="protein sequence ID" value="MDQ7247968.1"/>
    <property type="molecule type" value="Genomic_DNA"/>
</dbReference>
<name>A0ABU0YJS4_9PROT</name>
<dbReference type="Proteomes" id="UP001230156">
    <property type="component" value="Unassembled WGS sequence"/>
</dbReference>
<comment type="caution">
    <text evidence="1">The sequence shown here is derived from an EMBL/GenBank/DDBJ whole genome shotgun (WGS) entry which is preliminary data.</text>
</comment>
<organism evidence="1 2">
    <name type="scientific">Dongia sedimenti</name>
    <dbReference type="NCBI Taxonomy" id="3064282"/>
    <lineage>
        <taxon>Bacteria</taxon>
        <taxon>Pseudomonadati</taxon>
        <taxon>Pseudomonadota</taxon>
        <taxon>Alphaproteobacteria</taxon>
        <taxon>Rhodospirillales</taxon>
        <taxon>Dongiaceae</taxon>
        <taxon>Dongia</taxon>
    </lineage>
</organism>
<sequence>MGDLLEDLRRRMAPVSLRLWPGLGNPAWNSAGARHLFGGRLQIAIDPGRVLRKVTSEAAGRLRGAFLVSGLDALPTTPVSALYTYRDMEDIARYGADWRSTRLGQWLMACLAAGRPPLVRGALVTNEAEIEAYYRGYLTMFESMRDRGYRYDGTDHMCFGVGAGGDFVLVRRGTHRLAAAHILGLKQVNGIVTKIDRRFAEAARTKAANLSVPEAILRGVQDAAAA</sequence>
<dbReference type="RefSeq" id="WP_379955413.1">
    <property type="nucleotide sequence ID" value="NZ_JAUYVI010000003.1"/>
</dbReference>
<protein>
    <submittedName>
        <fullName evidence="1">Uncharacterized protein</fullName>
    </submittedName>
</protein>
<reference evidence="2" key="1">
    <citation type="submission" date="2023-08" db="EMBL/GenBank/DDBJ databases">
        <title>Rhodospirillaceae gen. nov., a novel taxon isolated from the Yangtze River Yuezi River estuary sludge.</title>
        <authorList>
            <person name="Ruan L."/>
        </authorList>
    </citation>
    <scope>NUCLEOTIDE SEQUENCE [LARGE SCALE GENOMIC DNA]</scope>
    <source>
        <strain evidence="2">R-7</strain>
    </source>
</reference>
<proteinExistence type="predicted"/>
<accession>A0ABU0YJS4</accession>
<evidence type="ECO:0000313" key="2">
    <source>
        <dbReference type="Proteomes" id="UP001230156"/>
    </source>
</evidence>
<keyword evidence="2" id="KW-1185">Reference proteome</keyword>